<gene>
    <name evidence="2" type="ORF">HANVADRAFT_54061</name>
</gene>
<reference evidence="3" key="1">
    <citation type="journal article" date="2016" name="Proc. Natl. Acad. Sci. U.S.A.">
        <title>Comparative genomics of biotechnologically important yeasts.</title>
        <authorList>
            <person name="Riley R."/>
            <person name="Haridas S."/>
            <person name="Wolfe K.H."/>
            <person name="Lopes M.R."/>
            <person name="Hittinger C.T."/>
            <person name="Goeker M."/>
            <person name="Salamov A.A."/>
            <person name="Wisecaver J.H."/>
            <person name="Long T.M."/>
            <person name="Calvey C.H."/>
            <person name="Aerts A.L."/>
            <person name="Barry K.W."/>
            <person name="Choi C."/>
            <person name="Clum A."/>
            <person name="Coughlan A.Y."/>
            <person name="Deshpande S."/>
            <person name="Douglass A.P."/>
            <person name="Hanson S.J."/>
            <person name="Klenk H.-P."/>
            <person name="LaButti K.M."/>
            <person name="Lapidus A."/>
            <person name="Lindquist E.A."/>
            <person name="Lipzen A.M."/>
            <person name="Meier-Kolthoff J.P."/>
            <person name="Ohm R.A."/>
            <person name="Otillar R.P."/>
            <person name="Pangilinan J.L."/>
            <person name="Peng Y."/>
            <person name="Rokas A."/>
            <person name="Rosa C.A."/>
            <person name="Scheuner C."/>
            <person name="Sibirny A.A."/>
            <person name="Slot J.C."/>
            <person name="Stielow J.B."/>
            <person name="Sun H."/>
            <person name="Kurtzman C.P."/>
            <person name="Blackwell M."/>
            <person name="Grigoriev I.V."/>
            <person name="Jeffries T.W."/>
        </authorList>
    </citation>
    <scope>NUCLEOTIDE SEQUENCE [LARGE SCALE GENOMIC DNA]</scope>
    <source>
        <strain evidence="3">NRRL Y-1626</strain>
    </source>
</reference>
<keyword evidence="3" id="KW-1185">Reference proteome</keyword>
<feature type="region of interest" description="Disordered" evidence="1">
    <location>
        <begin position="210"/>
        <end position="244"/>
    </location>
</feature>
<protein>
    <submittedName>
        <fullName evidence="2">Uncharacterized protein</fullName>
    </submittedName>
</protein>
<dbReference type="AlphaFoldDB" id="A0A1B7T900"/>
<organism evidence="2 3">
    <name type="scientific">Hanseniaspora valbyensis NRRL Y-1626</name>
    <dbReference type="NCBI Taxonomy" id="766949"/>
    <lineage>
        <taxon>Eukaryota</taxon>
        <taxon>Fungi</taxon>
        <taxon>Dikarya</taxon>
        <taxon>Ascomycota</taxon>
        <taxon>Saccharomycotina</taxon>
        <taxon>Saccharomycetes</taxon>
        <taxon>Saccharomycodales</taxon>
        <taxon>Saccharomycodaceae</taxon>
        <taxon>Hanseniaspora</taxon>
    </lineage>
</organism>
<dbReference type="PANTHER" id="PTHR14596:SF72">
    <property type="entry name" value="ZINC FINGER PROTEIN MSN2-RELATED"/>
    <property type="match status" value="1"/>
</dbReference>
<evidence type="ECO:0000313" key="2">
    <source>
        <dbReference type="EMBL" id="OBA25204.1"/>
    </source>
</evidence>
<dbReference type="PANTHER" id="PTHR14596">
    <property type="entry name" value="ZINC FINGER PROTEIN"/>
    <property type="match status" value="1"/>
</dbReference>
<feature type="compositionally biased region" description="Low complexity" evidence="1">
    <location>
        <begin position="211"/>
        <end position="244"/>
    </location>
</feature>
<dbReference type="GO" id="GO:0000987">
    <property type="term" value="F:cis-regulatory region sequence-specific DNA binding"/>
    <property type="evidence" value="ECO:0007669"/>
    <property type="project" value="TreeGrafter"/>
</dbReference>
<name>A0A1B7T900_9ASCO</name>
<accession>A0A1B7T900</accession>
<comment type="caution">
    <text evidence="2">The sequence shown here is derived from an EMBL/GenBank/DDBJ whole genome shotgun (WGS) entry which is preliminary data.</text>
</comment>
<dbReference type="EMBL" id="LXPE01000194">
    <property type="protein sequence ID" value="OBA25204.1"/>
    <property type="molecule type" value="Genomic_DNA"/>
</dbReference>
<evidence type="ECO:0000256" key="1">
    <source>
        <dbReference type="SAM" id="MobiDB-lite"/>
    </source>
</evidence>
<dbReference type="GO" id="GO:0000981">
    <property type="term" value="F:DNA-binding transcription factor activity, RNA polymerase II-specific"/>
    <property type="evidence" value="ECO:0007669"/>
    <property type="project" value="TreeGrafter"/>
</dbReference>
<dbReference type="Proteomes" id="UP000092321">
    <property type="component" value="Unassembled WGS sequence"/>
</dbReference>
<proteinExistence type="predicted"/>
<dbReference type="GO" id="GO:0042594">
    <property type="term" value="P:response to starvation"/>
    <property type="evidence" value="ECO:0007669"/>
    <property type="project" value="TreeGrafter"/>
</dbReference>
<evidence type="ECO:0000313" key="3">
    <source>
        <dbReference type="Proteomes" id="UP000092321"/>
    </source>
</evidence>
<sequence length="823" mass="97021">MKKTLTSFISGNDNTTVTEKLKHTDSNNNNNNTDQYVQLQTIKLPKNQRLLKYNESMILSKDGELKEKDNFQINISNFITEKCSHPRTCPLTIQNTERECISTRNDYITQITDSESIVYLNNTGPPSMVCSLEMNPSDITDPDLILGMYFHISGMLCFNMDNLRSFYESLFKISFHGVGMFLVCVFDVFHSVDLRIQFYDDEEYNISLFGNNNNNSNNNSDNNNNNTNNNNSNNSNNNNSNNINKSALDLKEEDVWEGAFVSEFIRLMALHTSGEKWSLPMQVIAKDLVDLESEVKIKYELIQTLIKYLPKCLMTGFDTTSGFYEVDYLNNNMIKAMTTFFTLESDNNDHNNNNSNSSNNSNNNNIFLSYFLNEISLLLDDHEVYLITYLNFIVKFEIHDTYFMKLINQVFNLCHESFLIKQYLQIQLNFFERDLSNNLNICYKISEKIFQIDPIQPSIYLNFIKYNHRIGNKKILFNLINENKQNSFKVDLFDSYYFFYRNFWYENFVQKNLNNMKYTLKHYELEFLRRKYGKVIKNIENIKKLSKGKSFLAFPCREHDGYLETIWNNDKIFQEMQNNYYFNLDNGVIPLEQIEEEEEVNSLIKKIYRKQLVLMENVTVRKIRKTMLEDESFATLLILNQKNFPIPIITQFLNCFKQTLQIISKTDNIIDIDPIQLSMLAFFYYFTGFHQKSFDILNFLLEKNFNINNYKLLQKVLIEDMFKKIKLGKKEIQQLIKLNILAISYESRCFNELQYSNVIFIKKILLKVVVDASYKVNESSLKSVQFEPIDKTEMLIKKTLEVMTPFINKSLMNKVISFIKQVR</sequence>
<dbReference type="GO" id="GO:0005634">
    <property type="term" value="C:nucleus"/>
    <property type="evidence" value="ECO:0007669"/>
    <property type="project" value="TreeGrafter"/>
</dbReference>
<dbReference type="OrthoDB" id="3972733at2759"/>